<dbReference type="Gene3D" id="3.40.50.300">
    <property type="entry name" value="P-loop containing nucleotide triphosphate hydrolases"/>
    <property type="match status" value="2"/>
</dbReference>
<comment type="function">
    <text evidence="13">Responds to activation by environmental stress and pro-inflammatory cytokines by phosphorylating a number of transcription factors, and thus regulates transcriptional activity.</text>
</comment>
<dbReference type="InterPro" id="IPR000719">
    <property type="entry name" value="Prot_kinase_dom"/>
</dbReference>
<dbReference type="SMART" id="SM00220">
    <property type="entry name" value="S_TKc"/>
    <property type="match status" value="1"/>
</dbReference>
<comment type="caution">
    <text evidence="16">The sequence shown here is derived from an EMBL/GenBank/DDBJ whole genome shotgun (WGS) entry which is preliminary data.</text>
</comment>
<dbReference type="SUPFAM" id="SSF52540">
    <property type="entry name" value="P-loop containing nucleoside triphosphate hydrolases"/>
    <property type="match status" value="1"/>
</dbReference>
<dbReference type="GO" id="GO:1903034">
    <property type="term" value="P:regulation of response to wounding"/>
    <property type="evidence" value="ECO:0007669"/>
    <property type="project" value="UniProtKB-ARBA"/>
</dbReference>
<keyword evidence="13" id="KW-0460">Magnesium</keyword>
<feature type="compositionally biased region" description="Low complexity" evidence="14">
    <location>
        <begin position="92"/>
        <end position="111"/>
    </location>
</feature>
<keyword evidence="8 13" id="KW-0067">ATP-binding</keyword>
<proteinExistence type="inferred from homology"/>
<dbReference type="GO" id="GO:0036477">
    <property type="term" value="C:somatodendritic compartment"/>
    <property type="evidence" value="ECO:0007669"/>
    <property type="project" value="UniProtKB-ARBA"/>
</dbReference>
<gene>
    <name evidence="16" type="ORF">RDWZM_007411</name>
</gene>
<keyword evidence="4 13" id="KW-0597">Phosphoprotein</keyword>
<dbReference type="GO" id="GO:0106310">
    <property type="term" value="F:protein serine kinase activity"/>
    <property type="evidence" value="ECO:0007669"/>
    <property type="project" value="UniProtKB-UniRule"/>
</dbReference>
<dbReference type="Proteomes" id="UP001142055">
    <property type="component" value="Chromosome 3"/>
</dbReference>
<evidence type="ECO:0000313" key="16">
    <source>
        <dbReference type="EMBL" id="KAJ6216254.1"/>
    </source>
</evidence>
<dbReference type="InterPro" id="IPR006689">
    <property type="entry name" value="Small_GTPase_ARF/SAR"/>
</dbReference>
<dbReference type="FunFam" id="1.10.510.10:FF:000009">
    <property type="entry name" value="Mitogen-activated protein kinase"/>
    <property type="match status" value="1"/>
</dbReference>
<dbReference type="PRINTS" id="PR01772">
    <property type="entry name" value="JNKMAPKINASE"/>
</dbReference>
<evidence type="ECO:0000256" key="11">
    <source>
        <dbReference type="ARBA" id="ARBA00048312"/>
    </source>
</evidence>
<comment type="catalytic activity">
    <reaction evidence="10">
        <text>L-threonyl-[protein] + ATP = O-phospho-L-threonyl-[protein] + ADP + H(+)</text>
        <dbReference type="Rhea" id="RHEA:46608"/>
        <dbReference type="Rhea" id="RHEA-COMP:11060"/>
        <dbReference type="Rhea" id="RHEA-COMP:11605"/>
        <dbReference type="ChEBI" id="CHEBI:15378"/>
        <dbReference type="ChEBI" id="CHEBI:30013"/>
        <dbReference type="ChEBI" id="CHEBI:30616"/>
        <dbReference type="ChEBI" id="CHEBI:61977"/>
        <dbReference type="ChEBI" id="CHEBI:456216"/>
        <dbReference type="EC" id="2.7.11.24"/>
    </reaction>
</comment>
<dbReference type="PROSITE" id="PS01351">
    <property type="entry name" value="MAPK"/>
    <property type="match status" value="1"/>
</dbReference>
<dbReference type="FunFam" id="3.30.200.20:FF:000210">
    <property type="entry name" value="Mitogen-activated protein kinase"/>
    <property type="match status" value="1"/>
</dbReference>
<evidence type="ECO:0000256" key="13">
    <source>
        <dbReference type="RuleBase" id="RU368052"/>
    </source>
</evidence>
<dbReference type="GO" id="GO:0004707">
    <property type="term" value="F:MAP kinase activity"/>
    <property type="evidence" value="ECO:0007669"/>
    <property type="project" value="UniProtKB-UniRule"/>
</dbReference>
<evidence type="ECO:0000256" key="12">
    <source>
        <dbReference type="PIRSR" id="PIRSR606689-1"/>
    </source>
</evidence>
<dbReference type="CDD" id="cd07850">
    <property type="entry name" value="STKc_JNK"/>
    <property type="match status" value="1"/>
</dbReference>
<dbReference type="InterPro" id="IPR027417">
    <property type="entry name" value="P-loop_NTPase"/>
</dbReference>
<dbReference type="SMART" id="SM00177">
    <property type="entry name" value="ARF"/>
    <property type="match status" value="1"/>
</dbReference>
<dbReference type="GO" id="GO:0005737">
    <property type="term" value="C:cytoplasm"/>
    <property type="evidence" value="ECO:0007669"/>
    <property type="project" value="UniProtKB-SubCell"/>
</dbReference>
<protein>
    <recommendedName>
        <fullName evidence="13">Stress-activated protein kinase JNK</fullName>
        <ecNumber evidence="13">2.7.11.24</ecNumber>
    </recommendedName>
</protein>
<dbReference type="InterPro" id="IPR008351">
    <property type="entry name" value="MAPK_JNK"/>
</dbReference>
<comment type="similarity">
    <text evidence="2 13">Belongs to the protein kinase superfamily. CMGC Ser/Thr protein kinase family. MAP kinase subfamily.</text>
</comment>
<dbReference type="Gene3D" id="1.10.510.10">
    <property type="entry name" value="Transferase(Phosphotransferase) domain 1"/>
    <property type="match status" value="1"/>
</dbReference>
<evidence type="ECO:0000256" key="9">
    <source>
        <dbReference type="ARBA" id="ARBA00023134"/>
    </source>
</evidence>
<evidence type="ECO:0000256" key="4">
    <source>
        <dbReference type="ARBA" id="ARBA00022553"/>
    </source>
</evidence>
<evidence type="ECO:0000256" key="2">
    <source>
        <dbReference type="ARBA" id="ARBA00008832"/>
    </source>
</evidence>
<organism evidence="16 17">
    <name type="scientific">Blomia tropicalis</name>
    <name type="common">Mite</name>
    <dbReference type="NCBI Taxonomy" id="40697"/>
    <lineage>
        <taxon>Eukaryota</taxon>
        <taxon>Metazoa</taxon>
        <taxon>Ecdysozoa</taxon>
        <taxon>Arthropoda</taxon>
        <taxon>Chelicerata</taxon>
        <taxon>Arachnida</taxon>
        <taxon>Acari</taxon>
        <taxon>Acariformes</taxon>
        <taxon>Sarcoptiformes</taxon>
        <taxon>Astigmata</taxon>
        <taxon>Glycyphagoidea</taxon>
        <taxon>Echimyopodidae</taxon>
        <taxon>Blomia</taxon>
    </lineage>
</organism>
<name>A0A9Q0LZF2_BLOTA</name>
<accession>A0A9Q0LZF2</accession>
<dbReference type="Pfam" id="PF00025">
    <property type="entry name" value="Arf"/>
    <property type="match status" value="1"/>
</dbReference>
<dbReference type="SUPFAM" id="SSF56112">
    <property type="entry name" value="Protein kinase-like (PK-like)"/>
    <property type="match status" value="1"/>
</dbReference>
<evidence type="ECO:0000256" key="6">
    <source>
        <dbReference type="ARBA" id="ARBA00022741"/>
    </source>
</evidence>
<evidence type="ECO:0000313" key="17">
    <source>
        <dbReference type="Proteomes" id="UP001142055"/>
    </source>
</evidence>
<evidence type="ECO:0000256" key="5">
    <source>
        <dbReference type="ARBA" id="ARBA00022679"/>
    </source>
</evidence>
<keyword evidence="3 13" id="KW-0723">Serine/threonine-protein kinase</keyword>
<dbReference type="InterPro" id="IPR008271">
    <property type="entry name" value="Ser/Thr_kinase_AS"/>
</dbReference>
<keyword evidence="17" id="KW-1185">Reference proteome</keyword>
<evidence type="ECO:0000256" key="14">
    <source>
        <dbReference type="SAM" id="MobiDB-lite"/>
    </source>
</evidence>
<dbReference type="OMA" id="HIGFTMN"/>
<dbReference type="InterPro" id="IPR050117">
    <property type="entry name" value="MAPK"/>
</dbReference>
<feature type="binding site" evidence="12">
    <location>
        <begin position="63"/>
        <end position="66"/>
    </location>
    <ligand>
        <name>GTP</name>
        <dbReference type="ChEBI" id="CHEBI:37565"/>
    </ligand>
</feature>
<dbReference type="EC" id="2.7.11.24" evidence="13"/>
<evidence type="ECO:0000256" key="8">
    <source>
        <dbReference type="ARBA" id="ARBA00022840"/>
    </source>
</evidence>
<dbReference type="EMBL" id="JAPWDV010000003">
    <property type="protein sequence ID" value="KAJ6216254.1"/>
    <property type="molecule type" value="Genomic_DNA"/>
</dbReference>
<dbReference type="PROSITE" id="PS00108">
    <property type="entry name" value="PROTEIN_KINASE_ST"/>
    <property type="match status" value="1"/>
</dbReference>
<comment type="subcellular location">
    <subcellularLocation>
        <location evidence="13">Cytoplasm</location>
    </subcellularLocation>
</comment>
<feature type="domain" description="Protein kinase" evidence="15">
    <location>
        <begin position="172"/>
        <end position="468"/>
    </location>
</feature>
<dbReference type="Pfam" id="PF00069">
    <property type="entry name" value="Pkinase"/>
    <property type="match status" value="1"/>
</dbReference>
<keyword evidence="5 13" id="KW-0808">Transferase</keyword>
<evidence type="ECO:0000259" key="15">
    <source>
        <dbReference type="PROSITE" id="PS50011"/>
    </source>
</evidence>
<dbReference type="GO" id="GO:0003924">
    <property type="term" value="F:GTPase activity"/>
    <property type="evidence" value="ECO:0007669"/>
    <property type="project" value="InterPro"/>
</dbReference>
<dbReference type="InterPro" id="IPR003527">
    <property type="entry name" value="MAP_kinase_CS"/>
</dbReference>
<keyword evidence="7 13" id="KW-0418">Kinase</keyword>
<reference evidence="16" key="1">
    <citation type="submission" date="2022-12" db="EMBL/GenBank/DDBJ databases">
        <title>Genome assemblies of Blomia tropicalis.</title>
        <authorList>
            <person name="Cui Y."/>
        </authorList>
    </citation>
    <scope>NUCLEOTIDE SEQUENCE</scope>
    <source>
        <tissue evidence="16">Adult mites</tissue>
    </source>
</reference>
<evidence type="ECO:0000256" key="7">
    <source>
        <dbReference type="ARBA" id="ARBA00022777"/>
    </source>
</evidence>
<dbReference type="PROSITE" id="PS50011">
    <property type="entry name" value="PROTEIN_KINASE_DOM"/>
    <property type="match status" value="1"/>
</dbReference>
<comment type="catalytic activity">
    <reaction evidence="11">
        <text>L-seryl-[protein] + ATP = O-phospho-L-seryl-[protein] + ADP + H(+)</text>
        <dbReference type="Rhea" id="RHEA:17989"/>
        <dbReference type="Rhea" id="RHEA-COMP:9863"/>
        <dbReference type="Rhea" id="RHEA-COMP:11604"/>
        <dbReference type="ChEBI" id="CHEBI:15378"/>
        <dbReference type="ChEBI" id="CHEBI:29999"/>
        <dbReference type="ChEBI" id="CHEBI:30616"/>
        <dbReference type="ChEBI" id="CHEBI:83421"/>
        <dbReference type="ChEBI" id="CHEBI:456216"/>
        <dbReference type="EC" id="2.7.11.24"/>
    </reaction>
</comment>
<keyword evidence="9 12" id="KW-0342">GTP-binding</keyword>
<evidence type="ECO:0000256" key="3">
    <source>
        <dbReference type="ARBA" id="ARBA00022527"/>
    </source>
</evidence>
<dbReference type="AlphaFoldDB" id="A0A9Q0LZF2"/>
<dbReference type="GO" id="GO:0005524">
    <property type="term" value="F:ATP binding"/>
    <property type="evidence" value="ECO:0007669"/>
    <property type="project" value="UniProtKB-UniRule"/>
</dbReference>
<comment type="cofactor">
    <cofactor evidence="1 13">
        <name>Mg(2+)</name>
        <dbReference type="ChEBI" id="CHEBI:18420"/>
    </cofactor>
</comment>
<dbReference type="GO" id="GO:0005525">
    <property type="term" value="F:GTP binding"/>
    <property type="evidence" value="ECO:0007669"/>
    <property type="project" value="UniProtKB-KW"/>
</dbReference>
<feature type="region of interest" description="Disordered" evidence="14">
    <location>
        <begin position="91"/>
        <end position="113"/>
    </location>
</feature>
<evidence type="ECO:0000256" key="1">
    <source>
        <dbReference type="ARBA" id="ARBA00001946"/>
    </source>
</evidence>
<keyword evidence="6 12" id="KW-0547">Nucleotide-binding</keyword>
<dbReference type="Gene3D" id="3.30.200.20">
    <property type="entry name" value="Phosphorylase Kinase, domain 1"/>
    <property type="match status" value="1"/>
</dbReference>
<dbReference type="InterPro" id="IPR011009">
    <property type="entry name" value="Kinase-like_dom_sf"/>
</dbReference>
<dbReference type="PANTHER" id="PTHR24055">
    <property type="entry name" value="MITOGEN-ACTIVATED PROTEIN KINASE"/>
    <property type="match status" value="1"/>
</dbReference>
<evidence type="ECO:0000256" key="10">
    <source>
        <dbReference type="ARBA" id="ARBA00047592"/>
    </source>
</evidence>
<sequence>MGLTISSLFTKLFGKKQVRILMVGLDAAGKTTILERITEASEELQKMLNEDELRDAILLVFANKQDLPQAMPASELTDKLGLNQLRGRRCDSTLSSSTSTSTTPFGGSTTPITVSASQLNMTDNHGGDHGRSISIPHELSPLLRTEKEYEDLTTVFYTTFINDTRFEILKRYDRLKMIGSGAQGVVCAAYDKLLERDVAIKKLSRPFQNVTHAKRAFREFKIMQLVDHKNIIGLLDAFTPQQTLEDFQDVYLVMELMDANLCQVIQMDIDHERMSYLLYQLLCGIKHLHSAGIIHRDLKPSNIVVKSDCSLKILDFGLARPSGAALMMTPYVVTRYYRAPEVILGMGYQENVDIWSVGCIMGEIIRGRVLFPGNDHIDQWNRIVEQLGTPVQEFMSRLQSTVRNYVENRPRHVGYSFEILFPDVLFPSVPSVQSGLNASQARDLLSKMLVIDPERRISVDGALNHPYIRIWREESEVNAPAPKTYDESFEQQDRSVEQWKDLIYSEVKSYEGKNKSHLDSIITSIRENQPIE</sequence>